<comment type="caution">
    <text evidence="2">The sequence shown here is derived from an EMBL/GenBank/DDBJ whole genome shotgun (WGS) entry which is preliminary data.</text>
</comment>
<feature type="transmembrane region" description="Helical" evidence="1">
    <location>
        <begin position="139"/>
        <end position="161"/>
    </location>
</feature>
<keyword evidence="1" id="KW-1133">Transmembrane helix</keyword>
<organism evidence="2 3">
    <name type="scientific">Elliptochloris bilobata</name>
    <dbReference type="NCBI Taxonomy" id="381761"/>
    <lineage>
        <taxon>Eukaryota</taxon>
        <taxon>Viridiplantae</taxon>
        <taxon>Chlorophyta</taxon>
        <taxon>core chlorophytes</taxon>
        <taxon>Trebouxiophyceae</taxon>
        <taxon>Trebouxiophyceae incertae sedis</taxon>
        <taxon>Elliptochloris clade</taxon>
        <taxon>Elliptochloris</taxon>
    </lineage>
</organism>
<keyword evidence="1" id="KW-0472">Membrane</keyword>
<sequence length="212" mass="23407">MWRNWETFNRSSTVVNPAKLPSSGTGCCTMRRDQYGNEVEGSAGVCLRVWVSIVSLLQLGCAVAIVLITYFKLSHITNFGVNLGQRSYSSQGVCYLDTDTTNTHLCVYAYFVAGVSMLATILFSMLLCCTCNFCGCGEIFEFIFAGLGTAWWAVASVVLMQKSFVANNANIPMQDWRTVEWIVSWAACGLFGLLAILSLFRSFAMCCGRSKY</sequence>
<name>A0AAW1RGI4_9CHLO</name>
<gene>
    <name evidence="2" type="ORF">WJX81_003906</name>
</gene>
<dbReference type="Proteomes" id="UP001445335">
    <property type="component" value="Unassembled WGS sequence"/>
</dbReference>
<feature type="transmembrane region" description="Helical" evidence="1">
    <location>
        <begin position="107"/>
        <end position="127"/>
    </location>
</feature>
<proteinExistence type="predicted"/>
<evidence type="ECO:0000313" key="3">
    <source>
        <dbReference type="Proteomes" id="UP001445335"/>
    </source>
</evidence>
<evidence type="ECO:0000256" key="1">
    <source>
        <dbReference type="SAM" id="Phobius"/>
    </source>
</evidence>
<evidence type="ECO:0000313" key="2">
    <source>
        <dbReference type="EMBL" id="KAK9832723.1"/>
    </source>
</evidence>
<keyword evidence="3" id="KW-1185">Reference proteome</keyword>
<dbReference type="EMBL" id="JALJOU010000039">
    <property type="protein sequence ID" value="KAK9832723.1"/>
    <property type="molecule type" value="Genomic_DNA"/>
</dbReference>
<keyword evidence="1" id="KW-0812">Transmembrane</keyword>
<dbReference type="AlphaFoldDB" id="A0AAW1RGI4"/>
<reference evidence="2 3" key="1">
    <citation type="journal article" date="2024" name="Nat. Commun.">
        <title>Phylogenomics reveals the evolutionary origins of lichenization in chlorophyte algae.</title>
        <authorList>
            <person name="Puginier C."/>
            <person name="Libourel C."/>
            <person name="Otte J."/>
            <person name="Skaloud P."/>
            <person name="Haon M."/>
            <person name="Grisel S."/>
            <person name="Petersen M."/>
            <person name="Berrin J.G."/>
            <person name="Delaux P.M."/>
            <person name="Dal Grande F."/>
            <person name="Keller J."/>
        </authorList>
    </citation>
    <scope>NUCLEOTIDE SEQUENCE [LARGE SCALE GENOMIC DNA]</scope>
    <source>
        <strain evidence="2 3">SAG 245.80</strain>
    </source>
</reference>
<feature type="transmembrane region" description="Helical" evidence="1">
    <location>
        <begin position="181"/>
        <end position="200"/>
    </location>
</feature>
<feature type="transmembrane region" description="Helical" evidence="1">
    <location>
        <begin position="49"/>
        <end position="71"/>
    </location>
</feature>
<accession>A0AAW1RGI4</accession>
<protein>
    <submittedName>
        <fullName evidence="2">Uncharacterized protein</fullName>
    </submittedName>
</protein>